<dbReference type="EMBL" id="RXNU01000001">
    <property type="protein sequence ID" value="RTR40576.1"/>
    <property type="molecule type" value="Genomic_DNA"/>
</dbReference>
<evidence type="ECO:0000313" key="2">
    <source>
        <dbReference type="EMBL" id="RTR40576.1"/>
    </source>
</evidence>
<accession>A0A3S0IVC8</accession>
<proteinExistence type="predicted"/>
<dbReference type="Pfam" id="PF05901">
    <property type="entry name" value="Excalibur"/>
    <property type="match status" value="1"/>
</dbReference>
<name>A0A3S0IVC8_9GAMM</name>
<dbReference type="InterPro" id="IPR008613">
    <property type="entry name" value="Excalibur_Ca-bd_domain"/>
</dbReference>
<evidence type="ECO:0000259" key="1">
    <source>
        <dbReference type="Pfam" id="PF05901"/>
    </source>
</evidence>
<gene>
    <name evidence="2" type="ORF">EKG38_01255</name>
</gene>
<dbReference type="AlphaFoldDB" id="A0A3S0IVC8"/>
<evidence type="ECO:0000313" key="3">
    <source>
        <dbReference type="Proteomes" id="UP000267448"/>
    </source>
</evidence>
<sequence>MAPLIPKMDGDGDGIPCERQHCGYSRAKRSGKTFTIPPLIDPIHCHLLSINRK</sequence>
<organism evidence="2 3">
    <name type="scientific">Shewanella canadensis</name>
    <dbReference type="NCBI Taxonomy" id="271096"/>
    <lineage>
        <taxon>Bacteria</taxon>
        <taxon>Pseudomonadati</taxon>
        <taxon>Pseudomonadota</taxon>
        <taxon>Gammaproteobacteria</taxon>
        <taxon>Alteromonadales</taxon>
        <taxon>Shewanellaceae</taxon>
        <taxon>Shewanella</taxon>
    </lineage>
</organism>
<dbReference type="OrthoDB" id="4376109at2"/>
<comment type="caution">
    <text evidence="2">The sequence shown here is derived from an EMBL/GenBank/DDBJ whole genome shotgun (WGS) entry which is preliminary data.</text>
</comment>
<keyword evidence="3" id="KW-1185">Reference proteome</keyword>
<protein>
    <submittedName>
        <fullName evidence="2">Excalibur calcium-binding domain-containing protein</fullName>
    </submittedName>
</protein>
<dbReference type="Proteomes" id="UP000267448">
    <property type="component" value="Unassembled WGS sequence"/>
</dbReference>
<dbReference type="RefSeq" id="WP_126517935.1">
    <property type="nucleotide sequence ID" value="NZ_RXNU01000001.1"/>
</dbReference>
<feature type="domain" description="Excalibur calcium-binding" evidence="1">
    <location>
        <begin position="6"/>
        <end position="18"/>
    </location>
</feature>
<reference evidence="2 3" key="1">
    <citation type="submission" date="2018-12" db="EMBL/GenBank/DDBJ databases">
        <authorList>
            <person name="Yu L."/>
        </authorList>
    </citation>
    <scope>NUCLEOTIDE SEQUENCE [LARGE SCALE GENOMIC DNA]</scope>
    <source>
        <strain evidence="2 3">HAW-EB2</strain>
    </source>
</reference>